<keyword evidence="1" id="KW-0812">Transmembrane</keyword>
<evidence type="ECO:0000313" key="2">
    <source>
        <dbReference type="EMBL" id="MFC6724078.1"/>
    </source>
</evidence>
<feature type="non-terminal residue" evidence="2">
    <location>
        <position position="193"/>
    </location>
</feature>
<dbReference type="AlphaFoldDB" id="A0ABD5RYT2"/>
<keyword evidence="1" id="KW-1133">Transmembrane helix</keyword>
<reference evidence="2 3" key="1">
    <citation type="journal article" date="2019" name="Int. J. Syst. Evol. Microbiol.">
        <title>The Global Catalogue of Microorganisms (GCM) 10K type strain sequencing project: providing services to taxonomists for standard genome sequencing and annotation.</title>
        <authorList>
            <consortium name="The Broad Institute Genomics Platform"/>
            <consortium name="The Broad Institute Genome Sequencing Center for Infectious Disease"/>
            <person name="Wu L."/>
            <person name="Ma J."/>
        </authorList>
    </citation>
    <scope>NUCLEOTIDE SEQUENCE [LARGE SCALE GENOMIC DNA]</scope>
    <source>
        <strain evidence="2 3">NBRC 111368</strain>
    </source>
</reference>
<dbReference type="EMBL" id="JBHSWU010000096">
    <property type="protein sequence ID" value="MFC6724078.1"/>
    <property type="molecule type" value="Genomic_DNA"/>
</dbReference>
<dbReference type="InterPro" id="IPR002816">
    <property type="entry name" value="TraB/PrgY/GumN_fam"/>
</dbReference>
<keyword evidence="1" id="KW-0472">Membrane</keyword>
<accession>A0ABD5RYT2</accession>
<comment type="caution">
    <text evidence="2">The sequence shown here is derived from an EMBL/GenBank/DDBJ whole genome shotgun (WGS) entry which is preliminary data.</text>
</comment>
<dbReference type="CDD" id="cd14726">
    <property type="entry name" value="TraB_PrgY-like"/>
    <property type="match status" value="1"/>
</dbReference>
<keyword evidence="3" id="KW-1185">Reference proteome</keyword>
<proteinExistence type="predicted"/>
<evidence type="ECO:0000313" key="3">
    <source>
        <dbReference type="Proteomes" id="UP001596328"/>
    </source>
</evidence>
<organism evidence="2 3">
    <name type="scientific">Halobium palmae</name>
    <dbReference type="NCBI Taxonomy" id="1776492"/>
    <lineage>
        <taxon>Archaea</taxon>
        <taxon>Methanobacteriati</taxon>
        <taxon>Methanobacteriota</taxon>
        <taxon>Stenosarchaea group</taxon>
        <taxon>Halobacteria</taxon>
        <taxon>Halobacteriales</taxon>
        <taxon>Haloferacaceae</taxon>
        <taxon>Halobium</taxon>
    </lineage>
</organism>
<gene>
    <name evidence="2" type="ORF">ACFQE1_06755</name>
</gene>
<dbReference type="PANTHER" id="PTHR21530">
    <property type="entry name" value="PHEROMONE SHUTDOWN PROTEIN"/>
    <property type="match status" value="1"/>
</dbReference>
<name>A0ABD5RYT2_9EURY</name>
<dbReference type="Pfam" id="PF01963">
    <property type="entry name" value="TraB_PrgY_gumN"/>
    <property type="match status" value="1"/>
</dbReference>
<dbReference type="Proteomes" id="UP001596328">
    <property type="component" value="Unassembled WGS sequence"/>
</dbReference>
<evidence type="ECO:0000256" key="1">
    <source>
        <dbReference type="SAM" id="Phobius"/>
    </source>
</evidence>
<protein>
    <submittedName>
        <fullName evidence="2">TraB/GumN family protein</fullName>
    </submittedName>
</protein>
<dbReference type="PANTHER" id="PTHR21530:SF7">
    <property type="entry name" value="TRAB DOMAIN-CONTAINING PROTEIN"/>
    <property type="match status" value="1"/>
</dbReference>
<dbReference type="InterPro" id="IPR046345">
    <property type="entry name" value="TraB_PrgY-like"/>
</dbReference>
<sequence length="193" mass="20867">MSNRAESIADEGSVTVVGTAHVSANSVREVEETIDRERPDAVAVELDEGRYRQMQGETPDDLEPGDLLDGNTVFQFIAYWTLSYVQARLGEKFNIQPGAEMLAAVETAEELDVEVALVDRDIQTTVQRFWTRLSTIEKLRMVGGLLFGLADPRVVGLGIGLFVGLFLGPIIGLFGPMLGVTDAILLRAATGGA</sequence>
<feature type="transmembrane region" description="Helical" evidence="1">
    <location>
        <begin position="154"/>
        <end position="175"/>
    </location>
</feature>